<dbReference type="SUPFAM" id="SSF53448">
    <property type="entry name" value="Nucleotide-diphospho-sugar transferases"/>
    <property type="match status" value="1"/>
</dbReference>
<dbReference type="AlphaFoldDB" id="A0A1C3TLN7"/>
<dbReference type="PANTHER" id="PTHR43777">
    <property type="entry name" value="MOLYBDENUM COFACTOR CYTIDYLYLTRANSFERASE"/>
    <property type="match status" value="1"/>
</dbReference>
<evidence type="ECO:0000259" key="2">
    <source>
        <dbReference type="Pfam" id="PF12804"/>
    </source>
</evidence>
<protein>
    <submittedName>
        <fullName evidence="3">Cytidylyltransferase-like enzyme</fullName>
    </submittedName>
</protein>
<dbReference type="PATRIC" id="fig|1261556.5.peg.1427"/>
<evidence type="ECO:0000313" key="4">
    <source>
        <dbReference type="Proteomes" id="UP000093071"/>
    </source>
</evidence>
<keyword evidence="3" id="KW-0808">Transferase</keyword>
<keyword evidence="3" id="KW-0548">Nucleotidyltransferase</keyword>
<evidence type="ECO:0000256" key="1">
    <source>
        <dbReference type="ARBA" id="ARBA00022842"/>
    </source>
</evidence>
<name>A0A1C3TLN7_XANCT</name>
<proteinExistence type="predicted"/>
<dbReference type="PANTHER" id="PTHR43777:SF1">
    <property type="entry name" value="MOLYBDENUM COFACTOR CYTIDYLYLTRANSFERASE"/>
    <property type="match status" value="1"/>
</dbReference>
<dbReference type="GO" id="GO:0016779">
    <property type="term" value="F:nucleotidyltransferase activity"/>
    <property type="evidence" value="ECO:0007669"/>
    <property type="project" value="UniProtKB-KW"/>
</dbReference>
<dbReference type="InterPro" id="IPR029044">
    <property type="entry name" value="Nucleotide-diphossugar_trans"/>
</dbReference>
<keyword evidence="1" id="KW-0460">Magnesium</keyword>
<feature type="domain" description="MobA-like NTP transferase" evidence="2">
    <location>
        <begin position="12"/>
        <end position="171"/>
    </location>
</feature>
<evidence type="ECO:0000313" key="3">
    <source>
        <dbReference type="EMBL" id="SCB04131.1"/>
    </source>
</evidence>
<organism evidence="3 4">
    <name type="scientific">Xanthomonas translucens pv. translucens DSM 18974</name>
    <dbReference type="NCBI Taxonomy" id="1261556"/>
    <lineage>
        <taxon>Bacteria</taxon>
        <taxon>Pseudomonadati</taxon>
        <taxon>Pseudomonadota</taxon>
        <taxon>Gammaproteobacteria</taxon>
        <taxon>Lysobacterales</taxon>
        <taxon>Lysobacteraceae</taxon>
        <taxon>Xanthomonas</taxon>
        <taxon>Xanthomonas translucens group</taxon>
    </lineage>
</organism>
<dbReference type="InterPro" id="IPR025877">
    <property type="entry name" value="MobA-like_NTP_Trfase"/>
</dbReference>
<dbReference type="CDD" id="cd04182">
    <property type="entry name" value="GT_2_like_f"/>
    <property type="match status" value="1"/>
</dbReference>
<dbReference type="Pfam" id="PF12804">
    <property type="entry name" value="NTP_transf_3"/>
    <property type="match status" value="1"/>
</dbReference>
<reference evidence="4" key="1">
    <citation type="submission" date="2016-07" db="EMBL/GenBank/DDBJ databases">
        <authorList>
            <person name="Jaenicke Sebastian"/>
        </authorList>
    </citation>
    <scope>NUCLEOTIDE SEQUENCE [LARGE SCALE GENOMIC DNA]</scope>
</reference>
<accession>A0A1C3TLN7</accession>
<dbReference type="EMBL" id="LT604072">
    <property type="protein sequence ID" value="SCB04131.1"/>
    <property type="molecule type" value="Genomic_DNA"/>
</dbReference>
<dbReference type="Gene3D" id="3.90.550.10">
    <property type="entry name" value="Spore Coat Polysaccharide Biosynthesis Protein SpsA, Chain A"/>
    <property type="match status" value="1"/>
</dbReference>
<dbReference type="Proteomes" id="UP000093071">
    <property type="component" value="Chromosome I"/>
</dbReference>
<sequence>MRRGAVSHVHAALVLAAGASHRLGYAKQALTRDGEPLLRRAARLALASSPARCVVVLGAQAEALRSALDDLPVEIVINRDWSTGMGGSLACLRAALQGDGAITHSLVLGCDQPALEAAHLQDLLAASRRAASGCAVSAYAGVRGMPAVVAQACWRELPLCGDQGLRGLFDAMALDSLGCIVAPVLALDMDTPQDVQAAVQRGWLDP</sequence>
<gene>
    <name evidence="3" type="ORF">BN444_02501</name>
</gene>